<proteinExistence type="predicted"/>
<feature type="transmembrane region" description="Helical" evidence="1">
    <location>
        <begin position="89"/>
        <end position="111"/>
    </location>
</feature>
<feature type="transmembrane region" description="Helical" evidence="1">
    <location>
        <begin position="50"/>
        <end position="69"/>
    </location>
</feature>
<sequence length="136" mass="15130">MVWLAGQYNQPPRMAAALAHFLYSSLCCLPGGFLLFRLPTHFLESRLSTVVLIWLVCPGAGEMPVRFSNNRWPIQLAKGCTMKKSLCPMLMWLGGCSILSSQVLLLSLSAVHRKSPPFSARKWVGECIDVLPKLNI</sequence>
<dbReference type="EMBL" id="JBFXLR010000001">
    <property type="protein sequence ID" value="KAL2861436.1"/>
    <property type="molecule type" value="Genomic_DNA"/>
</dbReference>
<dbReference type="GeneID" id="98153168"/>
<gene>
    <name evidence="2" type="ORF">BJX68DRAFT_222529</name>
</gene>
<organism evidence="2 3">
    <name type="scientific">Aspergillus pseudodeflectus</name>
    <dbReference type="NCBI Taxonomy" id="176178"/>
    <lineage>
        <taxon>Eukaryota</taxon>
        <taxon>Fungi</taxon>
        <taxon>Dikarya</taxon>
        <taxon>Ascomycota</taxon>
        <taxon>Pezizomycotina</taxon>
        <taxon>Eurotiomycetes</taxon>
        <taxon>Eurotiomycetidae</taxon>
        <taxon>Eurotiales</taxon>
        <taxon>Aspergillaceae</taxon>
        <taxon>Aspergillus</taxon>
        <taxon>Aspergillus subgen. Nidulantes</taxon>
    </lineage>
</organism>
<dbReference type="Proteomes" id="UP001610444">
    <property type="component" value="Unassembled WGS sequence"/>
</dbReference>
<protein>
    <submittedName>
        <fullName evidence="2">Uncharacterized protein</fullName>
    </submittedName>
</protein>
<evidence type="ECO:0000313" key="2">
    <source>
        <dbReference type="EMBL" id="KAL2861436.1"/>
    </source>
</evidence>
<comment type="caution">
    <text evidence="2">The sequence shown here is derived from an EMBL/GenBank/DDBJ whole genome shotgun (WGS) entry which is preliminary data.</text>
</comment>
<accession>A0ABR4LA76</accession>
<dbReference type="RefSeq" id="XP_070905526.1">
    <property type="nucleotide sequence ID" value="XM_071038004.1"/>
</dbReference>
<keyword evidence="1" id="KW-0812">Transmembrane</keyword>
<keyword evidence="1" id="KW-0472">Membrane</keyword>
<evidence type="ECO:0000313" key="3">
    <source>
        <dbReference type="Proteomes" id="UP001610444"/>
    </source>
</evidence>
<keyword evidence="3" id="KW-1185">Reference proteome</keyword>
<reference evidence="2 3" key="1">
    <citation type="submission" date="2024-07" db="EMBL/GenBank/DDBJ databases">
        <title>Section-level genome sequencing and comparative genomics of Aspergillus sections Usti and Cavernicolus.</title>
        <authorList>
            <consortium name="Lawrence Berkeley National Laboratory"/>
            <person name="Nybo J.L."/>
            <person name="Vesth T.C."/>
            <person name="Theobald S."/>
            <person name="Frisvad J.C."/>
            <person name="Larsen T.O."/>
            <person name="Kjaerboelling I."/>
            <person name="Rothschild-Mancinelli K."/>
            <person name="Lyhne E.K."/>
            <person name="Kogle M.E."/>
            <person name="Barry K."/>
            <person name="Clum A."/>
            <person name="Na H."/>
            <person name="Ledsgaard L."/>
            <person name="Lin J."/>
            <person name="Lipzen A."/>
            <person name="Kuo A."/>
            <person name="Riley R."/>
            <person name="Mondo S."/>
            <person name="LaButti K."/>
            <person name="Haridas S."/>
            <person name="Pangalinan J."/>
            <person name="Salamov A.A."/>
            <person name="Simmons B.A."/>
            <person name="Magnuson J.K."/>
            <person name="Chen J."/>
            <person name="Drula E."/>
            <person name="Henrissat B."/>
            <person name="Wiebenga A."/>
            <person name="Lubbers R.J."/>
            <person name="Gomes A.C."/>
            <person name="Macurrencykelacurrency M.R."/>
            <person name="Stajich J."/>
            <person name="Grigoriev I.V."/>
            <person name="Mortensen U.H."/>
            <person name="De vries R.P."/>
            <person name="Baker S.E."/>
            <person name="Andersen M.R."/>
        </authorList>
    </citation>
    <scope>NUCLEOTIDE SEQUENCE [LARGE SCALE GENOMIC DNA]</scope>
    <source>
        <strain evidence="2 3">CBS 756.74</strain>
    </source>
</reference>
<evidence type="ECO:0000256" key="1">
    <source>
        <dbReference type="SAM" id="Phobius"/>
    </source>
</evidence>
<keyword evidence="1" id="KW-1133">Transmembrane helix</keyword>
<name>A0ABR4LA76_9EURO</name>
<feature type="transmembrane region" description="Helical" evidence="1">
    <location>
        <begin position="20"/>
        <end position="38"/>
    </location>
</feature>